<sequence length="184" mass="20721">LVRPWPIEAWVVSSYISWETPPVGSRGVDGTRRLIANGSSTLREETALYSLTEHFAWDKAGATPTMFNTRKKKTGKKGNKRTLLRFEENPNTIPETHGSQPLNPPPYQHTSRQSSSWTRRPGQMPGYQRWKQCVLTTRRHSARRHHRASFSPCSSCPGPFHAFGTNVAGPRFSLIIRGKAGLLI</sequence>
<feature type="compositionally biased region" description="Polar residues" evidence="1">
    <location>
        <begin position="89"/>
        <end position="101"/>
    </location>
</feature>
<accession>A0A6V7HAM8</accession>
<protein>
    <submittedName>
        <fullName evidence="2">Uncharacterized protein</fullName>
    </submittedName>
</protein>
<dbReference type="AlphaFoldDB" id="A0A6V7HAM8"/>
<name>A0A6V7HAM8_9HYME</name>
<feature type="non-terminal residue" evidence="2">
    <location>
        <position position="184"/>
    </location>
</feature>
<dbReference type="OrthoDB" id="10481607at2759"/>
<feature type="compositionally biased region" description="Polar residues" evidence="1">
    <location>
        <begin position="108"/>
        <end position="118"/>
    </location>
</feature>
<organism evidence="2 3">
    <name type="scientific">Heterotrigona itama</name>
    <dbReference type="NCBI Taxonomy" id="395501"/>
    <lineage>
        <taxon>Eukaryota</taxon>
        <taxon>Metazoa</taxon>
        <taxon>Ecdysozoa</taxon>
        <taxon>Arthropoda</taxon>
        <taxon>Hexapoda</taxon>
        <taxon>Insecta</taxon>
        <taxon>Pterygota</taxon>
        <taxon>Neoptera</taxon>
        <taxon>Endopterygota</taxon>
        <taxon>Hymenoptera</taxon>
        <taxon>Apocrita</taxon>
        <taxon>Aculeata</taxon>
        <taxon>Apoidea</taxon>
        <taxon>Anthophila</taxon>
        <taxon>Apidae</taxon>
        <taxon>Heterotrigona</taxon>
    </lineage>
</organism>
<keyword evidence="3" id="KW-1185">Reference proteome</keyword>
<feature type="region of interest" description="Disordered" evidence="1">
    <location>
        <begin position="89"/>
        <end position="124"/>
    </location>
</feature>
<evidence type="ECO:0000313" key="2">
    <source>
        <dbReference type="EMBL" id="CAD1477147.1"/>
    </source>
</evidence>
<dbReference type="Proteomes" id="UP000752696">
    <property type="component" value="Unassembled WGS sequence"/>
</dbReference>
<proteinExistence type="predicted"/>
<evidence type="ECO:0000313" key="3">
    <source>
        <dbReference type="Proteomes" id="UP000752696"/>
    </source>
</evidence>
<dbReference type="EMBL" id="CAJDYZ010009841">
    <property type="protein sequence ID" value="CAD1477147.1"/>
    <property type="molecule type" value="Genomic_DNA"/>
</dbReference>
<comment type="caution">
    <text evidence="2">The sequence shown here is derived from an EMBL/GenBank/DDBJ whole genome shotgun (WGS) entry which is preliminary data.</text>
</comment>
<reference evidence="2" key="1">
    <citation type="submission" date="2020-07" db="EMBL/GenBank/DDBJ databases">
        <authorList>
            <person name="Nazaruddin N."/>
        </authorList>
    </citation>
    <scope>NUCLEOTIDE SEQUENCE</scope>
</reference>
<gene>
    <name evidence="2" type="ORF">MHI_LOCUS711723</name>
</gene>
<evidence type="ECO:0000256" key="1">
    <source>
        <dbReference type="SAM" id="MobiDB-lite"/>
    </source>
</evidence>